<name>U9TE02_RHIID</name>
<accession>U9TE02</accession>
<sequence length="87" mass="10144">MDRNPMLQYNQISKGTLSFDVFLPKILSKNCIILVKQSIITSKRLLCAQCDNICKIWKNPNDKLKTEPEDVLMGRNYMYCSKDDKKI</sequence>
<gene>
    <name evidence="1" type="ORF">GLOINDRAFT_3929</name>
</gene>
<dbReference type="AlphaFoldDB" id="U9TE02"/>
<dbReference type="HOGENOM" id="CLU_2484484_0_0_1"/>
<evidence type="ECO:0000313" key="1">
    <source>
        <dbReference type="EMBL" id="ESA06399.1"/>
    </source>
</evidence>
<proteinExistence type="predicted"/>
<protein>
    <submittedName>
        <fullName evidence="1">Uncharacterized protein</fullName>
    </submittedName>
</protein>
<organism evidence="1">
    <name type="scientific">Rhizophagus irregularis (strain DAOM 181602 / DAOM 197198 / MUCL 43194)</name>
    <name type="common">Arbuscular mycorrhizal fungus</name>
    <name type="synonym">Glomus intraradices</name>
    <dbReference type="NCBI Taxonomy" id="747089"/>
    <lineage>
        <taxon>Eukaryota</taxon>
        <taxon>Fungi</taxon>
        <taxon>Fungi incertae sedis</taxon>
        <taxon>Mucoromycota</taxon>
        <taxon>Glomeromycotina</taxon>
        <taxon>Glomeromycetes</taxon>
        <taxon>Glomerales</taxon>
        <taxon>Glomeraceae</taxon>
        <taxon>Rhizophagus</taxon>
    </lineage>
</organism>
<dbReference type="EMBL" id="KI291683">
    <property type="protein sequence ID" value="ESA06399.1"/>
    <property type="molecule type" value="Genomic_DNA"/>
</dbReference>
<reference evidence="1" key="1">
    <citation type="submission" date="2013-07" db="EMBL/GenBank/DDBJ databases">
        <title>The genome of an arbuscular mycorrhizal fungus provides insights into the evolution of the oldest plant symbiosis.</title>
        <authorList>
            <consortium name="DOE Joint Genome Institute"/>
            <person name="Tisserant E."/>
            <person name="Malbreil M."/>
            <person name="Kuo A."/>
            <person name="Kohler A."/>
            <person name="Symeonidi A."/>
            <person name="Balestrini R."/>
            <person name="Charron P."/>
            <person name="Duensing N."/>
            <person name="Frei-dit-Frey N."/>
            <person name="Gianinazzi-Pearson V."/>
            <person name="Gilbert B."/>
            <person name="Handa Y."/>
            <person name="Hijri M."/>
            <person name="Kaul R."/>
            <person name="Kawaguchi M."/>
            <person name="Krajinski F."/>
            <person name="Lammers P."/>
            <person name="Lapierre D."/>
            <person name="Masclaux F.G."/>
            <person name="Murat C."/>
            <person name="Morin E."/>
            <person name="Ndikumana S."/>
            <person name="Pagni M."/>
            <person name="Petitpierre D."/>
            <person name="Requena N."/>
            <person name="Rosikiewicz P."/>
            <person name="Riley R."/>
            <person name="Saito K."/>
            <person name="San Clemente H."/>
            <person name="Shapiro H."/>
            <person name="van Tuinen D."/>
            <person name="Becard G."/>
            <person name="Bonfante P."/>
            <person name="Paszkowski U."/>
            <person name="Shachar-Hill Y."/>
            <person name="Young J.P."/>
            <person name="Sanders I.R."/>
            <person name="Henrissat B."/>
            <person name="Rensing S.A."/>
            <person name="Grigoriev I.V."/>
            <person name="Corradi N."/>
            <person name="Roux C."/>
            <person name="Martin F."/>
        </authorList>
    </citation>
    <scope>NUCLEOTIDE SEQUENCE</scope>
    <source>
        <strain evidence="1">DAOM 197198</strain>
    </source>
</reference>